<evidence type="ECO:0000313" key="4">
    <source>
        <dbReference type="EMBL" id="AXI11193.1"/>
    </source>
</evidence>
<proteinExistence type="inferred from homology"/>
<accession>A0A345PMG3</accession>
<dbReference type="CDD" id="cd06464">
    <property type="entry name" value="ACD_sHsps-like"/>
    <property type="match status" value="1"/>
</dbReference>
<evidence type="ECO:0000256" key="2">
    <source>
        <dbReference type="RuleBase" id="RU003616"/>
    </source>
</evidence>
<evidence type="ECO:0000313" key="5">
    <source>
        <dbReference type="Proteomes" id="UP000253908"/>
    </source>
</evidence>
<gene>
    <name evidence="4" type="ORF">CUC15_15510</name>
</gene>
<dbReference type="Proteomes" id="UP000253908">
    <property type="component" value="Chromosome"/>
</dbReference>
<name>A0A345PMG3_9BACI</name>
<organism evidence="4 5">
    <name type="scientific">Oceanobacillus zhaokaii</name>
    <dbReference type="NCBI Taxonomy" id="2052660"/>
    <lineage>
        <taxon>Bacteria</taxon>
        <taxon>Bacillati</taxon>
        <taxon>Bacillota</taxon>
        <taxon>Bacilli</taxon>
        <taxon>Bacillales</taxon>
        <taxon>Bacillaceae</taxon>
        <taxon>Oceanobacillus</taxon>
    </lineage>
</organism>
<dbReference type="PROSITE" id="PS01031">
    <property type="entry name" value="SHSP"/>
    <property type="match status" value="1"/>
</dbReference>
<dbReference type="Pfam" id="PF00011">
    <property type="entry name" value="HSP20"/>
    <property type="match status" value="1"/>
</dbReference>
<dbReference type="AlphaFoldDB" id="A0A345PMG3"/>
<evidence type="ECO:0000256" key="1">
    <source>
        <dbReference type="PROSITE-ProRule" id="PRU00285"/>
    </source>
</evidence>
<keyword evidence="5" id="KW-1185">Reference proteome</keyword>
<dbReference type="InterPro" id="IPR002068">
    <property type="entry name" value="A-crystallin/Hsp20_dom"/>
</dbReference>
<comment type="similarity">
    <text evidence="1 2">Belongs to the small heat shock protein (HSP20) family.</text>
</comment>
<dbReference type="OrthoDB" id="1806521at2"/>
<feature type="domain" description="SHSP" evidence="3">
    <location>
        <begin position="23"/>
        <end position="133"/>
    </location>
</feature>
<dbReference type="InterPro" id="IPR008978">
    <property type="entry name" value="HSP20-like_chaperone"/>
</dbReference>
<dbReference type="EMBL" id="CP024848">
    <property type="protein sequence ID" value="AXI11193.1"/>
    <property type="molecule type" value="Genomic_DNA"/>
</dbReference>
<reference evidence="5" key="1">
    <citation type="submission" date="2017-11" db="EMBL/GenBank/DDBJ databases">
        <authorList>
            <person name="Zhu W."/>
        </authorList>
    </citation>
    <scope>NUCLEOTIDE SEQUENCE [LARGE SCALE GENOMIC DNA]</scope>
    <source>
        <strain evidence="5">160</strain>
    </source>
</reference>
<protein>
    <submittedName>
        <fullName evidence="4">Heat-shock protein</fullName>
    </submittedName>
</protein>
<sequence length="133" mass="15677">MRPLRDFMGRMDNLFNQSFKQINNHIPLRSFWVDVNETDTAIIIEASLQGYKPEQIQLEIIDNKIRIDVVESNIIENNRASYSKKQYFQQKERIITLPFTIPEEETKASFKNGILKITVPKDNSKRKFLSIDE</sequence>
<evidence type="ECO:0000259" key="3">
    <source>
        <dbReference type="PROSITE" id="PS01031"/>
    </source>
</evidence>
<dbReference type="KEGG" id="ocn:CUC15_15510"/>
<dbReference type="SUPFAM" id="SSF49764">
    <property type="entry name" value="HSP20-like chaperones"/>
    <property type="match status" value="1"/>
</dbReference>
<dbReference type="Gene3D" id="2.60.40.790">
    <property type="match status" value="1"/>
</dbReference>